<dbReference type="EMBL" id="VCYH01000001">
    <property type="protein sequence ID" value="MDN7023835.1"/>
    <property type="molecule type" value="Genomic_DNA"/>
</dbReference>
<dbReference type="InterPro" id="IPR024277">
    <property type="entry name" value="DUF3821"/>
</dbReference>
<proteinExistence type="predicted"/>
<evidence type="ECO:0000313" key="2">
    <source>
        <dbReference type="EMBL" id="MDN7023835.1"/>
    </source>
</evidence>
<accession>A0ABT8M7C8</accession>
<dbReference type="Pfam" id="PF12863">
    <property type="entry name" value="DUF3821"/>
    <property type="match status" value="1"/>
</dbReference>
<dbReference type="Proteomes" id="UP001168338">
    <property type="component" value="Unassembled WGS sequence"/>
</dbReference>
<evidence type="ECO:0000259" key="1">
    <source>
        <dbReference type="Pfam" id="PF12863"/>
    </source>
</evidence>
<sequence length="512" mass="53424">MLLLPRHAGGASRSSPVRFSREWWMSMGSYRTSLIVGSILLVIVGLLCAPAAARVGLKGIQSGDTIYVGEESLDLTGLDPAVARLVHPDNSITVTDPDNFGLRAADVGTVTGTYAAQDAAGPVPGSPFVVVDVPSVTLDIVLNDTANSVDGISVTRDRPLAFRLENNLNGLHGGPPSASVAIETTLPNGTTVTSFGGRNLSSVPVRASMLFIPGIDLAGAEPGTYTARAVWTDGTGLAGKEYDSNTVRFEVLDPARITITVNVSGSGTYALGDEIVLNGTCDGGTALYLFLTGPNLGNGERLDMGCPVTDGNATTFTRVFVEANDTWEYRWDTAALHAVIDPGIYAVHATPEPRDAANRAQHAVVGVIFAMPTVTASVAPGDPLVISGNASGNPGNVYVWIFGQNLRVFSDPAGVAANGTFAYTLSPPETARLAPGRYDAVIQHPMMDSEQSVRFVPPGSISEPGRAPVSLEGLTPSDAEAALKDAFNAPAVDDTFAEVTFRIADSPDTADR</sequence>
<comment type="caution">
    <text evidence="2">The sequence shown here is derived from an EMBL/GenBank/DDBJ whole genome shotgun (WGS) entry which is preliminary data.</text>
</comment>
<organism evidence="2 3">
    <name type="scientific">Methanoculleus frigidifontis</name>
    <dbReference type="NCBI Taxonomy" id="2584085"/>
    <lineage>
        <taxon>Archaea</taxon>
        <taxon>Methanobacteriati</taxon>
        <taxon>Methanobacteriota</taxon>
        <taxon>Stenosarchaea group</taxon>
        <taxon>Methanomicrobia</taxon>
        <taxon>Methanomicrobiales</taxon>
        <taxon>Methanomicrobiaceae</taxon>
        <taxon>Methanoculleus</taxon>
    </lineage>
</organism>
<name>A0ABT8M7C8_9EURY</name>
<keyword evidence="3" id="KW-1185">Reference proteome</keyword>
<reference evidence="2" key="1">
    <citation type="submission" date="2019-05" db="EMBL/GenBank/DDBJ databases">
        <title>Methanoculleus sp. FWC-SCC1, a methanogenic archaeon isolated from deep marine cold seep.</title>
        <authorList>
            <person name="Chen Y.-W."/>
            <person name="Chen S.-C."/>
            <person name="Teng N.-H."/>
            <person name="Lai M.-C."/>
        </authorList>
    </citation>
    <scope>NUCLEOTIDE SEQUENCE</scope>
    <source>
        <strain evidence="2">FWC-SCC1</strain>
    </source>
</reference>
<gene>
    <name evidence="2" type="ORF">FGU65_02815</name>
</gene>
<evidence type="ECO:0000313" key="3">
    <source>
        <dbReference type="Proteomes" id="UP001168338"/>
    </source>
</evidence>
<feature type="domain" description="DUF3821" evidence="1">
    <location>
        <begin position="63"/>
        <end position="203"/>
    </location>
</feature>
<protein>
    <submittedName>
        <fullName evidence="2">DUF3821 domain-containing protein</fullName>
    </submittedName>
</protein>